<comment type="catalytic activity">
    <reaction evidence="14">
        <text>5,6-dihydrouridine(16) in tRNA + NAD(+) = uridine(16) in tRNA + NADH + H(+)</text>
        <dbReference type="Rhea" id="RHEA:53380"/>
        <dbReference type="Rhea" id="RHEA-COMP:13543"/>
        <dbReference type="Rhea" id="RHEA-COMP:13544"/>
        <dbReference type="ChEBI" id="CHEBI:15378"/>
        <dbReference type="ChEBI" id="CHEBI:57540"/>
        <dbReference type="ChEBI" id="CHEBI:57945"/>
        <dbReference type="ChEBI" id="CHEBI:65315"/>
        <dbReference type="ChEBI" id="CHEBI:74443"/>
        <dbReference type="EC" id="1.3.1.88"/>
    </reaction>
    <physiologicalReaction direction="right-to-left" evidence="14">
        <dbReference type="Rhea" id="RHEA:53382"/>
    </physiologicalReaction>
</comment>
<evidence type="ECO:0000313" key="19">
    <source>
        <dbReference type="EMBL" id="ORZ37465.1"/>
    </source>
</evidence>
<evidence type="ECO:0000256" key="15">
    <source>
        <dbReference type="ARBA" id="ARBA00049447"/>
    </source>
</evidence>
<comment type="catalytic activity">
    <reaction evidence="15">
        <text>a 5,6-dihydrouridine in mRNA + NADP(+) = a uridine in mRNA + NADPH + H(+)</text>
        <dbReference type="Rhea" id="RHEA:69855"/>
        <dbReference type="Rhea" id="RHEA-COMP:14658"/>
        <dbReference type="Rhea" id="RHEA-COMP:17789"/>
        <dbReference type="ChEBI" id="CHEBI:15378"/>
        <dbReference type="ChEBI" id="CHEBI:57783"/>
        <dbReference type="ChEBI" id="CHEBI:58349"/>
        <dbReference type="ChEBI" id="CHEBI:65315"/>
        <dbReference type="ChEBI" id="CHEBI:74443"/>
    </reaction>
    <physiologicalReaction direction="right-to-left" evidence="15">
        <dbReference type="Rhea" id="RHEA:69857"/>
    </physiologicalReaction>
</comment>
<dbReference type="STRING" id="765915.A0A1Y2HSA0"/>
<comment type="caution">
    <text evidence="19">The sequence shown here is derived from an EMBL/GenBank/DDBJ whole genome shotgun (WGS) entry which is preliminary data.</text>
</comment>
<dbReference type="OrthoDB" id="272303at2759"/>
<evidence type="ECO:0000256" key="13">
    <source>
        <dbReference type="ARBA" id="ARBA00048342"/>
    </source>
</evidence>
<evidence type="ECO:0000256" key="1">
    <source>
        <dbReference type="ARBA" id="ARBA00001917"/>
    </source>
</evidence>
<comment type="cofactor">
    <cofactor evidence="1">
        <name>FMN</name>
        <dbReference type="ChEBI" id="CHEBI:58210"/>
    </cofactor>
</comment>
<keyword evidence="6" id="KW-0521">NADP</keyword>
<evidence type="ECO:0000256" key="2">
    <source>
        <dbReference type="ARBA" id="ARBA00022630"/>
    </source>
</evidence>
<feature type="region of interest" description="Disordered" evidence="17">
    <location>
        <begin position="1"/>
        <end position="27"/>
    </location>
</feature>
<evidence type="ECO:0000256" key="11">
    <source>
        <dbReference type="ARBA" id="ARBA00047287"/>
    </source>
</evidence>
<accession>A0A1Y2HSA0</accession>
<dbReference type="GO" id="GO:0017150">
    <property type="term" value="F:tRNA dihydrouridine synthase activity"/>
    <property type="evidence" value="ECO:0007669"/>
    <property type="project" value="InterPro"/>
</dbReference>
<evidence type="ECO:0000256" key="4">
    <source>
        <dbReference type="ARBA" id="ARBA00022664"/>
    </source>
</evidence>
<dbReference type="Proteomes" id="UP000193411">
    <property type="component" value="Unassembled WGS sequence"/>
</dbReference>
<dbReference type="CDD" id="cd02801">
    <property type="entry name" value="DUS_like_FMN"/>
    <property type="match status" value="1"/>
</dbReference>
<keyword evidence="5" id="KW-0819">tRNA processing</keyword>
<dbReference type="Gene3D" id="3.20.20.70">
    <property type="entry name" value="Aldolase class I"/>
    <property type="match status" value="1"/>
</dbReference>
<reference evidence="19 20" key="1">
    <citation type="submission" date="2016-07" db="EMBL/GenBank/DDBJ databases">
        <title>Pervasive Adenine N6-methylation of Active Genes in Fungi.</title>
        <authorList>
            <consortium name="DOE Joint Genome Institute"/>
            <person name="Mondo S.J."/>
            <person name="Dannebaum R.O."/>
            <person name="Kuo R.C."/>
            <person name="Labutti K."/>
            <person name="Haridas S."/>
            <person name="Kuo A."/>
            <person name="Salamov A."/>
            <person name="Ahrendt S.R."/>
            <person name="Lipzen A."/>
            <person name="Sullivan W."/>
            <person name="Andreopoulos W.B."/>
            <person name="Clum A."/>
            <person name="Lindquist E."/>
            <person name="Daum C."/>
            <person name="Ramamoorthy G.K."/>
            <person name="Gryganskyi A."/>
            <person name="Culley D."/>
            <person name="Magnuson J.K."/>
            <person name="James T.Y."/>
            <person name="O'Malley M.A."/>
            <person name="Stajich J.E."/>
            <person name="Spatafora J.W."/>
            <person name="Visel A."/>
            <person name="Grigoriev I.V."/>
        </authorList>
    </citation>
    <scope>NUCLEOTIDE SEQUENCE [LARGE SCALE GENOMIC DNA]</scope>
    <source>
        <strain evidence="19 20">PL171</strain>
    </source>
</reference>
<dbReference type="PANTHER" id="PTHR11082:SF5">
    <property type="entry name" value="TRNA-DIHYDROURIDINE(16_17) SYNTHASE [NAD(P)(+)]-LIKE"/>
    <property type="match status" value="1"/>
</dbReference>
<feature type="compositionally biased region" description="Low complexity" evidence="17">
    <location>
        <begin position="402"/>
        <end position="421"/>
    </location>
</feature>
<dbReference type="InterPro" id="IPR035587">
    <property type="entry name" value="DUS-like_FMN-bd"/>
</dbReference>
<evidence type="ECO:0000256" key="16">
    <source>
        <dbReference type="ARBA" id="ARBA00049467"/>
    </source>
</evidence>
<gene>
    <name evidence="19" type="ORF">BCR44DRAFT_41398</name>
</gene>
<organism evidence="19 20">
    <name type="scientific">Catenaria anguillulae PL171</name>
    <dbReference type="NCBI Taxonomy" id="765915"/>
    <lineage>
        <taxon>Eukaryota</taxon>
        <taxon>Fungi</taxon>
        <taxon>Fungi incertae sedis</taxon>
        <taxon>Blastocladiomycota</taxon>
        <taxon>Blastocladiomycetes</taxon>
        <taxon>Blastocladiales</taxon>
        <taxon>Catenariaceae</taxon>
        <taxon>Catenaria</taxon>
    </lineage>
</organism>
<dbReference type="PANTHER" id="PTHR11082">
    <property type="entry name" value="TRNA-DIHYDROURIDINE SYNTHASE"/>
    <property type="match status" value="1"/>
</dbReference>
<comment type="catalytic activity">
    <reaction evidence="13">
        <text>a 5,6-dihydrouridine in mRNA + NAD(+) = a uridine in mRNA + NADH + H(+)</text>
        <dbReference type="Rhea" id="RHEA:69851"/>
        <dbReference type="Rhea" id="RHEA-COMP:14658"/>
        <dbReference type="Rhea" id="RHEA-COMP:17789"/>
        <dbReference type="ChEBI" id="CHEBI:15378"/>
        <dbReference type="ChEBI" id="CHEBI:57540"/>
        <dbReference type="ChEBI" id="CHEBI:57945"/>
        <dbReference type="ChEBI" id="CHEBI:65315"/>
        <dbReference type="ChEBI" id="CHEBI:74443"/>
    </reaction>
    <physiologicalReaction direction="right-to-left" evidence="13">
        <dbReference type="Rhea" id="RHEA:69853"/>
    </physiologicalReaction>
</comment>
<evidence type="ECO:0000256" key="7">
    <source>
        <dbReference type="ARBA" id="ARBA00023002"/>
    </source>
</evidence>
<evidence type="ECO:0000313" key="20">
    <source>
        <dbReference type="Proteomes" id="UP000193411"/>
    </source>
</evidence>
<evidence type="ECO:0000256" key="3">
    <source>
        <dbReference type="ARBA" id="ARBA00022643"/>
    </source>
</evidence>
<feature type="compositionally biased region" description="Low complexity" evidence="17">
    <location>
        <begin position="1"/>
        <end position="19"/>
    </location>
</feature>
<dbReference type="GO" id="GO:0006397">
    <property type="term" value="P:mRNA processing"/>
    <property type="evidence" value="ECO:0007669"/>
    <property type="project" value="UniProtKB-KW"/>
</dbReference>
<comment type="catalytic activity">
    <reaction evidence="16">
        <text>5,6-dihydrouridine(17) in tRNA + NADP(+) = uridine(17) in tRNA + NADPH + H(+)</text>
        <dbReference type="Rhea" id="RHEA:53368"/>
        <dbReference type="Rhea" id="RHEA-COMP:13541"/>
        <dbReference type="Rhea" id="RHEA-COMP:13542"/>
        <dbReference type="ChEBI" id="CHEBI:15378"/>
        <dbReference type="ChEBI" id="CHEBI:57783"/>
        <dbReference type="ChEBI" id="CHEBI:58349"/>
        <dbReference type="ChEBI" id="CHEBI:65315"/>
        <dbReference type="ChEBI" id="CHEBI:74443"/>
        <dbReference type="EC" id="1.3.1.88"/>
    </reaction>
    <physiologicalReaction direction="right-to-left" evidence="16">
        <dbReference type="Rhea" id="RHEA:53370"/>
    </physiologicalReaction>
</comment>
<feature type="region of interest" description="Disordered" evidence="17">
    <location>
        <begin position="445"/>
        <end position="466"/>
    </location>
</feature>
<evidence type="ECO:0000256" key="5">
    <source>
        <dbReference type="ARBA" id="ARBA00022694"/>
    </source>
</evidence>
<keyword evidence="7" id="KW-0560">Oxidoreductase</keyword>
<evidence type="ECO:0000256" key="9">
    <source>
        <dbReference type="ARBA" id="ARBA00038313"/>
    </source>
</evidence>
<evidence type="ECO:0000256" key="12">
    <source>
        <dbReference type="ARBA" id="ARBA00047652"/>
    </source>
</evidence>
<dbReference type="GO" id="GO:0050660">
    <property type="term" value="F:flavin adenine dinucleotide binding"/>
    <property type="evidence" value="ECO:0007669"/>
    <property type="project" value="InterPro"/>
</dbReference>
<dbReference type="AlphaFoldDB" id="A0A1Y2HSA0"/>
<keyword evidence="3" id="KW-0288">FMN</keyword>
<feature type="region of interest" description="Disordered" evidence="17">
    <location>
        <begin position="392"/>
        <end position="425"/>
    </location>
</feature>
<dbReference type="InterPro" id="IPR018517">
    <property type="entry name" value="tRNA_hU_synthase_CS"/>
</dbReference>
<evidence type="ECO:0000256" key="10">
    <source>
        <dbReference type="ARBA" id="ARBA00038890"/>
    </source>
</evidence>
<dbReference type="PROSITE" id="PS01136">
    <property type="entry name" value="UPF0034"/>
    <property type="match status" value="1"/>
</dbReference>
<evidence type="ECO:0000256" key="14">
    <source>
        <dbReference type="ARBA" id="ARBA00048934"/>
    </source>
</evidence>
<keyword evidence="20" id="KW-1185">Reference proteome</keyword>
<proteinExistence type="inferred from homology"/>
<comment type="catalytic activity">
    <reaction evidence="12">
        <text>5,6-dihydrouridine(16) in tRNA + NADP(+) = uridine(16) in tRNA + NADPH + H(+)</text>
        <dbReference type="Rhea" id="RHEA:53376"/>
        <dbReference type="Rhea" id="RHEA-COMP:13543"/>
        <dbReference type="Rhea" id="RHEA-COMP:13544"/>
        <dbReference type="ChEBI" id="CHEBI:15378"/>
        <dbReference type="ChEBI" id="CHEBI:57783"/>
        <dbReference type="ChEBI" id="CHEBI:58349"/>
        <dbReference type="ChEBI" id="CHEBI:65315"/>
        <dbReference type="ChEBI" id="CHEBI:74443"/>
        <dbReference type="EC" id="1.3.1.88"/>
    </reaction>
    <physiologicalReaction direction="right-to-left" evidence="12">
        <dbReference type="Rhea" id="RHEA:53378"/>
    </physiologicalReaction>
</comment>
<dbReference type="Pfam" id="PF01207">
    <property type="entry name" value="Dus"/>
    <property type="match status" value="1"/>
</dbReference>
<keyword evidence="2" id="KW-0285">Flavoprotein</keyword>
<comment type="catalytic activity">
    <reaction evidence="11">
        <text>5,6-dihydrouridine(17) in tRNA + NAD(+) = uridine(17) in tRNA + NADH + H(+)</text>
        <dbReference type="Rhea" id="RHEA:53372"/>
        <dbReference type="Rhea" id="RHEA-COMP:13541"/>
        <dbReference type="Rhea" id="RHEA-COMP:13542"/>
        <dbReference type="ChEBI" id="CHEBI:15378"/>
        <dbReference type="ChEBI" id="CHEBI:57540"/>
        <dbReference type="ChEBI" id="CHEBI:57945"/>
        <dbReference type="ChEBI" id="CHEBI:65315"/>
        <dbReference type="ChEBI" id="CHEBI:74443"/>
        <dbReference type="EC" id="1.3.1.88"/>
    </reaction>
    <physiologicalReaction direction="right-to-left" evidence="11">
        <dbReference type="Rhea" id="RHEA:53374"/>
    </physiologicalReaction>
</comment>
<evidence type="ECO:0000256" key="8">
    <source>
        <dbReference type="ARBA" id="ARBA00023027"/>
    </source>
</evidence>
<evidence type="ECO:0000256" key="6">
    <source>
        <dbReference type="ARBA" id="ARBA00022857"/>
    </source>
</evidence>
<feature type="domain" description="DUS-like FMN-binding" evidence="18">
    <location>
        <begin position="59"/>
        <end position="346"/>
    </location>
</feature>
<dbReference type="SUPFAM" id="SSF51395">
    <property type="entry name" value="FMN-linked oxidoreductases"/>
    <property type="match status" value="1"/>
</dbReference>
<sequence length="588" mass="64728">MSTPTSAPSIPTTTATTAASDDHHLPDSTSAMLPAAAASRKLAGWDLYKTVFRSAKHIVAPMVDQSEHAWRLLSLRYGAHLCYTPMFHARLFAENESYRREQFTSSPQDRPLVVQFCANDPDTLLRAAKLVEDKCDAVDLNLGCPQGIAKRGKYGSFLMEDWDLIERMVRKLHAELAIPVTCKIRVYPDIEKTVAYAQMLERAGCQILTVHGRLREQKGQMTGLADWAKIKAVKQAVSIPVFANGNILYFEDVERCLAATGCEGVMSAEGNLFNPALFADVHPPVWQLANEYLQICREHHTETHMIRAHLFRVFRTVLTDYTKARDALAKANTMEGYQAVTDMIEAKYAHEAKESGWDVAIKSSDIPNNASGYKELPVWVCQPYMREQYPADVSGRPAGTQATAGSLSPASAAPAVAAADEPTPEELAQRKLELARARAERKLLKRKRKEEHNQQQMADRADASLPAQKRLRGKPRCPTCLNVISAKCPSGMCKPCCQARNAANVAELIREGKVKGVDELGEKLGREDTEVEGKVVACPAHGKGWGKVDELLARPSATQPTASMDATAPTPTYAAEWADIAKKMCVIS</sequence>
<dbReference type="EC" id="1.3.1.88" evidence="10"/>
<keyword evidence="8" id="KW-0520">NAD</keyword>
<comment type="similarity">
    <text evidence="9">Belongs to the Dus family. Dus1 subfamily.</text>
</comment>
<name>A0A1Y2HSA0_9FUNG</name>
<evidence type="ECO:0000256" key="17">
    <source>
        <dbReference type="SAM" id="MobiDB-lite"/>
    </source>
</evidence>
<keyword evidence="4" id="KW-0507">mRNA processing</keyword>
<protein>
    <recommendedName>
        <fullName evidence="10">tRNA-dihydrouridine(16/17) synthase [NAD(P)(+)]</fullName>
        <ecNumber evidence="10">1.3.1.88</ecNumber>
    </recommendedName>
</protein>
<dbReference type="InterPro" id="IPR013785">
    <property type="entry name" value="Aldolase_TIM"/>
</dbReference>
<dbReference type="EMBL" id="MCFL01000012">
    <property type="protein sequence ID" value="ORZ37465.1"/>
    <property type="molecule type" value="Genomic_DNA"/>
</dbReference>
<evidence type="ECO:0000259" key="18">
    <source>
        <dbReference type="Pfam" id="PF01207"/>
    </source>
</evidence>